<dbReference type="Pfam" id="PF05137">
    <property type="entry name" value="PilN"/>
    <property type="match status" value="1"/>
</dbReference>
<gene>
    <name evidence="2" type="ORF">GJ746_23420</name>
</gene>
<dbReference type="EMBL" id="CP046115">
    <property type="protein sequence ID" value="QGN40077.1"/>
    <property type="molecule type" value="Genomic_DNA"/>
</dbReference>
<dbReference type="InterPro" id="IPR007813">
    <property type="entry name" value="PilN"/>
</dbReference>
<keyword evidence="1" id="KW-0472">Membrane</keyword>
<evidence type="ECO:0000313" key="3">
    <source>
        <dbReference type="Proteomes" id="UP000427108"/>
    </source>
</evidence>
<reference evidence="2 3" key="1">
    <citation type="submission" date="2019-11" db="EMBL/GenBank/DDBJ databases">
        <title>Isolation and Application of One Kind of P-Hydroxybenzoic Acid Degrading Bacterium in Mitigating Cropping Obstacle of Cucumber.</title>
        <authorList>
            <person name="Wu F."/>
            <person name="An Y."/>
        </authorList>
    </citation>
    <scope>NUCLEOTIDE SEQUENCE [LARGE SCALE GENOMIC DNA]</scope>
    <source>
        <strain evidence="2 3">P620</strain>
    </source>
</reference>
<dbReference type="AlphaFoldDB" id="A0A6B8N2K9"/>
<keyword evidence="1" id="KW-0812">Transmembrane</keyword>
<dbReference type="PANTHER" id="PTHR40278">
    <property type="entry name" value="DNA UTILIZATION PROTEIN HOFN"/>
    <property type="match status" value="1"/>
</dbReference>
<dbReference type="Proteomes" id="UP000427108">
    <property type="component" value="Chromosome"/>
</dbReference>
<keyword evidence="1" id="KW-1133">Transmembrane helix</keyword>
<dbReference type="RefSeq" id="WP_154682299.1">
    <property type="nucleotide sequence ID" value="NZ_CP046115.1"/>
</dbReference>
<protein>
    <submittedName>
        <fullName evidence="2">Pilus assembly protein PilN</fullName>
    </submittedName>
</protein>
<dbReference type="OrthoDB" id="6561867at2"/>
<name>A0A6B8N2K9_KLEOX</name>
<dbReference type="InterPro" id="IPR052534">
    <property type="entry name" value="Extracell_DNA_Util/SecSys_Comp"/>
</dbReference>
<evidence type="ECO:0000313" key="2">
    <source>
        <dbReference type="EMBL" id="QGN40077.1"/>
    </source>
</evidence>
<evidence type="ECO:0000256" key="1">
    <source>
        <dbReference type="SAM" id="Phobius"/>
    </source>
</evidence>
<proteinExistence type="predicted"/>
<accession>A0A6B8N2K9</accession>
<feature type="transmembrane region" description="Helical" evidence="1">
    <location>
        <begin position="21"/>
        <end position="39"/>
    </location>
</feature>
<organism evidence="2 3">
    <name type="scientific">Klebsiella oxytoca</name>
    <dbReference type="NCBI Taxonomy" id="571"/>
    <lineage>
        <taxon>Bacteria</taxon>
        <taxon>Pseudomonadati</taxon>
        <taxon>Pseudomonadota</taxon>
        <taxon>Gammaproteobacteria</taxon>
        <taxon>Enterobacterales</taxon>
        <taxon>Enterobacteriaceae</taxon>
        <taxon>Klebsiella/Raoultella group</taxon>
        <taxon>Klebsiella</taxon>
    </lineage>
</organism>
<sequence>MSQLVNFLPWRETRRRQRLQRTGLLIVSLLLILFAALIASRFNNRAEHALDTAKINADSRLESAFQQRERDMRQSLQQQEQRRLRLLRRDKTAAWQTRLQGIAALIPAQAWLTHLEYRQDTLLLSGLTLNLKEVAALEKALRKIGGFRPPRTGETQRDSEGRWLFHFSMTGESANAGTP</sequence>
<dbReference type="PANTHER" id="PTHR40278:SF1">
    <property type="entry name" value="DNA UTILIZATION PROTEIN HOFN"/>
    <property type="match status" value="1"/>
</dbReference>